<dbReference type="KEGG" id="mng:MNEG_8163"/>
<dbReference type="AlphaFoldDB" id="A0A0D2KWZ9"/>
<dbReference type="GeneID" id="25741039"/>
<organism evidence="1 2">
    <name type="scientific">Monoraphidium neglectum</name>
    <dbReference type="NCBI Taxonomy" id="145388"/>
    <lineage>
        <taxon>Eukaryota</taxon>
        <taxon>Viridiplantae</taxon>
        <taxon>Chlorophyta</taxon>
        <taxon>core chlorophytes</taxon>
        <taxon>Chlorophyceae</taxon>
        <taxon>CS clade</taxon>
        <taxon>Sphaeropleales</taxon>
        <taxon>Selenastraceae</taxon>
        <taxon>Monoraphidium</taxon>
    </lineage>
</organism>
<keyword evidence="2" id="KW-1185">Reference proteome</keyword>
<dbReference type="InterPro" id="IPR023213">
    <property type="entry name" value="CAT-like_dom_sf"/>
</dbReference>
<dbReference type="Proteomes" id="UP000054498">
    <property type="component" value="Unassembled WGS sequence"/>
</dbReference>
<gene>
    <name evidence="1" type="ORF">MNEG_8163</name>
</gene>
<proteinExistence type="predicted"/>
<dbReference type="Gene3D" id="3.30.559.10">
    <property type="entry name" value="Chloramphenicol acetyltransferase-like domain"/>
    <property type="match status" value="1"/>
</dbReference>
<evidence type="ECO:0000313" key="1">
    <source>
        <dbReference type="EMBL" id="KIY99798.1"/>
    </source>
</evidence>
<evidence type="ECO:0000313" key="2">
    <source>
        <dbReference type="Proteomes" id="UP000054498"/>
    </source>
</evidence>
<name>A0A0D2KWZ9_9CHLO</name>
<dbReference type="EMBL" id="KK101741">
    <property type="protein sequence ID" value="KIY99798.1"/>
    <property type="molecule type" value="Genomic_DNA"/>
</dbReference>
<protein>
    <submittedName>
        <fullName evidence="1">Uncharacterized protein</fullName>
    </submittedName>
</protein>
<dbReference type="RefSeq" id="XP_013898818.1">
    <property type="nucleotide sequence ID" value="XM_014043364.1"/>
</dbReference>
<sequence length="150" mass="16263">MDFLANVTIRPARQIVQATEAAAGRRRRAERRVNVRAAAAQPRGEVELHAMDASHLRRTISGAWRFDGLMDAAALAAALQRTVDRYPLVAGWLEPRSGGKLALRWDAAARGRGAAWFEAVAPGSPPKVRLGDYLPWPGPVSHTVLAKALP</sequence>
<accession>A0A0D2KWZ9</accession>
<reference evidence="1 2" key="1">
    <citation type="journal article" date="2013" name="BMC Genomics">
        <title>Reconstruction of the lipid metabolism for the microalga Monoraphidium neglectum from its genome sequence reveals characteristics suitable for biofuel production.</title>
        <authorList>
            <person name="Bogen C."/>
            <person name="Al-Dilaimi A."/>
            <person name="Albersmeier A."/>
            <person name="Wichmann J."/>
            <person name="Grundmann M."/>
            <person name="Rupp O."/>
            <person name="Lauersen K.J."/>
            <person name="Blifernez-Klassen O."/>
            <person name="Kalinowski J."/>
            <person name="Goesmann A."/>
            <person name="Mussgnug J.H."/>
            <person name="Kruse O."/>
        </authorList>
    </citation>
    <scope>NUCLEOTIDE SEQUENCE [LARGE SCALE GENOMIC DNA]</scope>
    <source>
        <strain evidence="1 2">SAG 48.87</strain>
    </source>
</reference>